<dbReference type="GO" id="GO:0008168">
    <property type="term" value="F:methyltransferase activity"/>
    <property type="evidence" value="ECO:0007669"/>
    <property type="project" value="UniProtKB-KW"/>
</dbReference>
<dbReference type="InterPro" id="IPR051419">
    <property type="entry name" value="Lys/N-term_MeTrsfase_sf"/>
</dbReference>
<gene>
    <name evidence="6" type="ORF">TRFO_02321</name>
</gene>
<dbReference type="VEuPathDB" id="TrichDB:TRFO_02321"/>
<keyword evidence="3" id="KW-0808">Transferase</keyword>
<dbReference type="OrthoDB" id="411785at2759"/>
<accession>A0A1J4J302</accession>
<dbReference type="PANTHER" id="PTHR12176">
    <property type="entry name" value="SAM-DEPENDENT METHYLTRANSFERASE SUPERFAMILY PROTEIN"/>
    <property type="match status" value="1"/>
</dbReference>
<name>A0A1J4J302_9EUKA</name>
<dbReference type="InterPro" id="IPR029063">
    <property type="entry name" value="SAM-dependent_MTases_sf"/>
</dbReference>
<dbReference type="RefSeq" id="XP_068346943.1">
    <property type="nucleotide sequence ID" value="XM_068490608.1"/>
</dbReference>
<dbReference type="Gene3D" id="3.40.50.150">
    <property type="entry name" value="Vaccinia Virus protein VP39"/>
    <property type="match status" value="1"/>
</dbReference>
<dbReference type="SUPFAM" id="SSF53335">
    <property type="entry name" value="S-adenosyl-L-methionine-dependent methyltransferases"/>
    <property type="match status" value="1"/>
</dbReference>
<organism evidence="6 7">
    <name type="scientific">Tritrichomonas foetus</name>
    <dbReference type="NCBI Taxonomy" id="1144522"/>
    <lineage>
        <taxon>Eukaryota</taxon>
        <taxon>Metamonada</taxon>
        <taxon>Parabasalia</taxon>
        <taxon>Tritrichomonadida</taxon>
        <taxon>Tritrichomonadidae</taxon>
        <taxon>Tritrichomonas</taxon>
    </lineage>
</organism>
<evidence type="ECO:0000313" key="6">
    <source>
        <dbReference type="EMBL" id="OHS93806.1"/>
    </source>
</evidence>
<evidence type="ECO:0000256" key="4">
    <source>
        <dbReference type="SAM" id="MobiDB-lite"/>
    </source>
</evidence>
<dbReference type="GeneID" id="94825312"/>
<dbReference type="GO" id="GO:0032259">
    <property type="term" value="P:methylation"/>
    <property type="evidence" value="ECO:0007669"/>
    <property type="project" value="UniProtKB-KW"/>
</dbReference>
<dbReference type="InterPro" id="IPR025714">
    <property type="entry name" value="Methyltranfer_dom"/>
</dbReference>
<keyword evidence="7" id="KW-1185">Reference proteome</keyword>
<comment type="similarity">
    <text evidence="1">Belongs to the methyltransferase superfamily.</text>
</comment>
<evidence type="ECO:0000259" key="5">
    <source>
        <dbReference type="Pfam" id="PF13847"/>
    </source>
</evidence>
<feature type="region of interest" description="Disordered" evidence="4">
    <location>
        <begin position="1"/>
        <end position="28"/>
    </location>
</feature>
<evidence type="ECO:0000256" key="3">
    <source>
        <dbReference type="ARBA" id="ARBA00022679"/>
    </source>
</evidence>
<reference evidence="6" key="1">
    <citation type="submission" date="2016-10" db="EMBL/GenBank/DDBJ databases">
        <authorList>
            <person name="Benchimol M."/>
            <person name="Almeida L.G."/>
            <person name="Vasconcelos A.T."/>
            <person name="Perreira-Neves A."/>
            <person name="Rosa I.A."/>
            <person name="Tasca T."/>
            <person name="Bogo M.R."/>
            <person name="de Souza W."/>
        </authorList>
    </citation>
    <scope>NUCLEOTIDE SEQUENCE [LARGE SCALE GENOMIC DNA]</scope>
    <source>
        <strain evidence="6">K</strain>
    </source>
</reference>
<dbReference type="AlphaFoldDB" id="A0A1J4J302"/>
<feature type="domain" description="Methyltransferase" evidence="5">
    <location>
        <begin position="85"/>
        <end position="228"/>
    </location>
</feature>
<dbReference type="Proteomes" id="UP000179807">
    <property type="component" value="Unassembled WGS sequence"/>
</dbReference>
<proteinExistence type="inferred from homology"/>
<evidence type="ECO:0000313" key="7">
    <source>
        <dbReference type="Proteomes" id="UP000179807"/>
    </source>
</evidence>
<dbReference type="CDD" id="cd02440">
    <property type="entry name" value="AdoMet_MTases"/>
    <property type="match status" value="1"/>
</dbReference>
<sequence length="252" mass="30095">MSRKSKFPEPTFSSDTDRLTDSEHEEEEQQEIAISRNIGYDNIQYWLKRYDNEYDDFKNPAEWEPFEWYVSWRLLKKYFFSYLSQSQKVLYIGCGTSMLGVEICSSIEGMTEVMNIDISDKAIEMIKAKVQDDLNKEKYELKCKIKWRVNDLYQMDKWCRSKYDFIIDKGTIDSFLCSNIASKNLTDLFLSISTALRPNGYFIIVSNGAEEVRTMFFDHPNYKWELVEIIKIPKPQIKETYYYVYVYKKNEK</sequence>
<keyword evidence="2 6" id="KW-0489">Methyltransferase</keyword>
<protein>
    <submittedName>
        <fullName evidence="6">Menaquinone biosynthesis methyltransferase</fullName>
    </submittedName>
</protein>
<evidence type="ECO:0000256" key="1">
    <source>
        <dbReference type="ARBA" id="ARBA00008361"/>
    </source>
</evidence>
<comment type="caution">
    <text evidence="6">The sequence shown here is derived from an EMBL/GenBank/DDBJ whole genome shotgun (WGS) entry which is preliminary data.</text>
</comment>
<dbReference type="PANTHER" id="PTHR12176:SF79">
    <property type="entry name" value="METHYLTRANSFERASE TYPE 11 DOMAIN-CONTAINING PROTEIN"/>
    <property type="match status" value="1"/>
</dbReference>
<evidence type="ECO:0000256" key="2">
    <source>
        <dbReference type="ARBA" id="ARBA00022603"/>
    </source>
</evidence>
<dbReference type="EMBL" id="MLAK01001370">
    <property type="protein sequence ID" value="OHS93806.1"/>
    <property type="molecule type" value="Genomic_DNA"/>
</dbReference>
<dbReference type="Pfam" id="PF13847">
    <property type="entry name" value="Methyltransf_31"/>
    <property type="match status" value="1"/>
</dbReference>